<dbReference type="RefSeq" id="WP_139798906.1">
    <property type="nucleotide sequence ID" value="NZ_FWXD01000021.1"/>
</dbReference>
<evidence type="ECO:0000256" key="2">
    <source>
        <dbReference type="SAM" id="SignalP"/>
    </source>
</evidence>
<name>A0A1W1XWK1_9NEIS</name>
<dbReference type="OrthoDB" id="9101651at2"/>
<accession>A0A1W1XWK1</accession>
<protein>
    <recommendedName>
        <fullName evidence="5">Lipoprotein</fullName>
    </recommendedName>
</protein>
<evidence type="ECO:0008006" key="5">
    <source>
        <dbReference type="Google" id="ProtNLM"/>
    </source>
</evidence>
<feature type="region of interest" description="Disordered" evidence="1">
    <location>
        <begin position="27"/>
        <end position="52"/>
    </location>
</feature>
<feature type="signal peptide" evidence="2">
    <location>
        <begin position="1"/>
        <end position="24"/>
    </location>
</feature>
<reference evidence="3 4" key="1">
    <citation type="submission" date="2017-04" db="EMBL/GenBank/DDBJ databases">
        <authorList>
            <person name="Afonso C.L."/>
            <person name="Miller P.J."/>
            <person name="Scott M.A."/>
            <person name="Spackman E."/>
            <person name="Goraichik I."/>
            <person name="Dimitrov K.M."/>
            <person name="Suarez D.L."/>
            <person name="Swayne D.E."/>
        </authorList>
    </citation>
    <scope>NUCLEOTIDE SEQUENCE [LARGE SCALE GENOMIC DNA]</scope>
    <source>
        <strain evidence="3 4">DSM 23236</strain>
    </source>
</reference>
<dbReference type="EMBL" id="FWXD01000021">
    <property type="protein sequence ID" value="SMC28242.1"/>
    <property type="molecule type" value="Genomic_DNA"/>
</dbReference>
<feature type="chain" id="PRO_5013388948" description="Lipoprotein" evidence="2">
    <location>
        <begin position="25"/>
        <end position="269"/>
    </location>
</feature>
<gene>
    <name evidence="3" type="ORF">SAMN02745857_03177</name>
</gene>
<dbReference type="STRING" id="1121001.SAMN02745857_03177"/>
<evidence type="ECO:0000313" key="3">
    <source>
        <dbReference type="EMBL" id="SMC28242.1"/>
    </source>
</evidence>
<keyword evidence="4" id="KW-1185">Reference proteome</keyword>
<sequence length="269" mass="27948">MTILDSTLCRLGLCAAVATLFACSAETPDGGSVTPTPTPTVSPTPTPAPSTTAEGYWQGTMADGRAFRALVLDDSSFWITYSKKTDANVLAAVVAGAGSAASDNNFAGMVAREYNVESNTYTDAVLASAYYVPRIRFNGKLQYLSTSTISTFTSNFNVTYNTIPALSAIVGSYTGTGSLLASSDTSTVLIDTTGVVKGTLGTTGCTFTGKIAPHARGNLYDVSFTFAASSCKLSGSTVKGIAFVDPQTSRFNILTTDGGQNGYFFVSQS</sequence>
<dbReference type="Proteomes" id="UP000192761">
    <property type="component" value="Unassembled WGS sequence"/>
</dbReference>
<evidence type="ECO:0000313" key="4">
    <source>
        <dbReference type="Proteomes" id="UP000192761"/>
    </source>
</evidence>
<evidence type="ECO:0000256" key="1">
    <source>
        <dbReference type="SAM" id="MobiDB-lite"/>
    </source>
</evidence>
<dbReference type="AlphaFoldDB" id="A0A1W1XWK1"/>
<feature type="compositionally biased region" description="Pro residues" evidence="1">
    <location>
        <begin position="36"/>
        <end position="48"/>
    </location>
</feature>
<keyword evidence="2" id="KW-0732">Signal</keyword>
<organism evidence="3 4">
    <name type="scientific">Andreprevotia lacus DSM 23236</name>
    <dbReference type="NCBI Taxonomy" id="1121001"/>
    <lineage>
        <taxon>Bacteria</taxon>
        <taxon>Pseudomonadati</taxon>
        <taxon>Pseudomonadota</taxon>
        <taxon>Betaproteobacteria</taxon>
        <taxon>Neisseriales</taxon>
        <taxon>Chitinibacteraceae</taxon>
        <taxon>Andreprevotia</taxon>
    </lineage>
</organism>
<proteinExistence type="predicted"/>